<evidence type="ECO:0000313" key="1">
    <source>
        <dbReference type="EMBL" id="SVB88197.1"/>
    </source>
</evidence>
<sequence>MDKRNHLVLSKKPYQDYHFRCCIPKDLEKYFNQKEFRVSLKGHSYPQCKIISNNLYDNAIQIFNKIREGHMSEITLQDVKDILRDKVKQTIQHINHYDNDTNKYDEEVLNERIHQSSEKEKILKERLKTNYTVTVAQIEKEIDRILNSKNLKSDKKNVDYKGLVRKWTDLKLIRETWKKELLEGQVRYEEEYLTELEDNWKIGLLENDSNEVGVITKQPQVTQTQVLKPTIQTTPSVSSPLFSEMYHKHIQRMRDNRRREDTICETIQTYKGVIEL</sequence>
<name>A0A382HMM5_9ZZZZ</name>
<feature type="non-terminal residue" evidence="1">
    <location>
        <position position="276"/>
    </location>
</feature>
<protein>
    <submittedName>
        <fullName evidence="1">Uncharacterized protein</fullName>
    </submittedName>
</protein>
<proteinExistence type="predicted"/>
<dbReference type="AlphaFoldDB" id="A0A382HMM5"/>
<reference evidence="1" key="1">
    <citation type="submission" date="2018-05" db="EMBL/GenBank/DDBJ databases">
        <authorList>
            <person name="Lanie J.A."/>
            <person name="Ng W.-L."/>
            <person name="Kazmierczak K.M."/>
            <person name="Andrzejewski T.M."/>
            <person name="Davidsen T.M."/>
            <person name="Wayne K.J."/>
            <person name="Tettelin H."/>
            <person name="Glass J.I."/>
            <person name="Rusch D."/>
            <person name="Podicherti R."/>
            <person name="Tsui H.-C.T."/>
            <person name="Winkler M.E."/>
        </authorList>
    </citation>
    <scope>NUCLEOTIDE SEQUENCE</scope>
</reference>
<organism evidence="1">
    <name type="scientific">marine metagenome</name>
    <dbReference type="NCBI Taxonomy" id="408172"/>
    <lineage>
        <taxon>unclassified sequences</taxon>
        <taxon>metagenomes</taxon>
        <taxon>ecological metagenomes</taxon>
    </lineage>
</organism>
<accession>A0A382HMM5</accession>
<gene>
    <name evidence="1" type="ORF">METZ01_LOCUS241051</name>
</gene>
<dbReference type="EMBL" id="UINC01062013">
    <property type="protein sequence ID" value="SVB88197.1"/>
    <property type="molecule type" value="Genomic_DNA"/>
</dbReference>